<name>A0A1H2Z089_9GAMM</name>
<dbReference type="InterPro" id="IPR056148">
    <property type="entry name" value="NQRA_2nd"/>
</dbReference>
<dbReference type="HAMAP" id="MF_00425">
    <property type="entry name" value="NqrA"/>
    <property type="match status" value="1"/>
</dbReference>
<dbReference type="NCBIfam" id="NF003759">
    <property type="entry name" value="PRK05352.1-2"/>
    <property type="match status" value="1"/>
</dbReference>
<evidence type="ECO:0000256" key="8">
    <source>
        <dbReference type="HAMAP-Rule" id="MF_00425"/>
    </source>
</evidence>
<dbReference type="Pfam" id="PF24836">
    <property type="entry name" value="NQRA_2nd"/>
    <property type="match status" value="1"/>
</dbReference>
<keyword evidence="1 8" id="KW-0813">Transport</keyword>
<keyword evidence="4 8" id="KW-0915">Sodium</keyword>
<dbReference type="NCBIfam" id="TIGR01936">
    <property type="entry name" value="nqrA"/>
    <property type="match status" value="1"/>
</dbReference>
<dbReference type="EC" id="7.2.1.1" evidence="8"/>
<dbReference type="InterPro" id="IPR008703">
    <property type="entry name" value="NqrA"/>
</dbReference>
<evidence type="ECO:0000256" key="1">
    <source>
        <dbReference type="ARBA" id="ARBA00022448"/>
    </source>
</evidence>
<keyword evidence="5 8" id="KW-0406">Ion transport</keyword>
<dbReference type="STRING" id="488533.SAMN04487960_106129"/>
<evidence type="ECO:0000256" key="3">
    <source>
        <dbReference type="ARBA" id="ARBA00023027"/>
    </source>
</evidence>
<sequence length="448" mass="48377">MIKIKKGLDLPISGAPEQTITEGKPVRHVALIGFDYNGMKPTMAVKEGDRVKRGSLLFTDKKTEGVRYTSPAAGVVKEINRGERRVFQSIVIEIDGDEAETFARYSDSDIAGLDRQQVVDNLVESGLWTAFRTRPYSKVPEIDSTPNSIFVSAMDTNPLAADPAVIIGENSAAFEKGLALIAKLTNGKVFVAAKPGAEVSVPQGGSVEGHHFDGVHPAGNVGTHIHYLDPVSVSKTVWTVGYQDVIAIAKLFESGELAVERVVALGGPKASKPRLVRTRVGANLNELAEGETVQDCDVRLISGSVFGGRRGTGPCAYLGRFANQVSILEEGTKREFMGWLSPGTNKFSVLNIYLSKLFGGKKFDFTTTTNGSERAMVPVGSYEAVMPLDILPTQLLRSLIVGDTETAQKLGALELDEEDLALCTFVCPGKYEYGPILRENLTRIEIEG</sequence>
<dbReference type="Proteomes" id="UP000199675">
    <property type="component" value="Unassembled WGS sequence"/>
</dbReference>
<dbReference type="InterPro" id="IPR056147">
    <property type="entry name" value="NQRA_N"/>
</dbReference>
<dbReference type="AlphaFoldDB" id="A0A1H2Z089"/>
<reference evidence="12 13" key="1">
    <citation type="submission" date="2016-10" db="EMBL/GenBank/DDBJ databases">
        <authorList>
            <person name="de Groot N.N."/>
        </authorList>
    </citation>
    <scope>NUCLEOTIDE SEQUENCE [LARGE SCALE GENOMIC DNA]</scope>
    <source>
        <strain evidence="12 13">CGMCC 1.7059</strain>
    </source>
</reference>
<evidence type="ECO:0000259" key="9">
    <source>
        <dbReference type="Pfam" id="PF05896"/>
    </source>
</evidence>
<proteinExistence type="inferred from homology"/>
<dbReference type="InterPro" id="IPR022615">
    <property type="entry name" value="NqrA_C_domain"/>
</dbReference>
<dbReference type="NCBIfam" id="NF003761">
    <property type="entry name" value="PRK05352.1-4"/>
    <property type="match status" value="1"/>
</dbReference>
<keyword evidence="2 8" id="KW-1278">Translocase</keyword>
<keyword evidence="6 8" id="KW-0830">Ubiquinone</keyword>
<comment type="function">
    <text evidence="8">NQR complex catalyzes the reduction of ubiquinone-1 to ubiquinol by two successive reactions, coupled with the transport of Na(+) ions from the cytoplasm to the periplasm. NqrA to NqrE are probably involved in the second step, the conversion of ubisemiquinone to ubiquinol.</text>
</comment>
<organism evidence="12 13">
    <name type="scientific">Marinobacter mobilis</name>
    <dbReference type="NCBI Taxonomy" id="488533"/>
    <lineage>
        <taxon>Bacteria</taxon>
        <taxon>Pseudomonadati</taxon>
        <taxon>Pseudomonadota</taxon>
        <taxon>Gammaproteobacteria</taxon>
        <taxon>Pseudomonadales</taxon>
        <taxon>Marinobacteraceae</taxon>
        <taxon>Marinobacter</taxon>
    </lineage>
</organism>
<feature type="domain" description="NqrA second alpha/beta" evidence="11">
    <location>
        <begin position="113"/>
        <end position="257"/>
    </location>
</feature>
<keyword evidence="7 8" id="KW-0739">Sodium transport</keyword>
<dbReference type="OrthoDB" id="9774536at2"/>
<dbReference type="EMBL" id="FNNE01000006">
    <property type="protein sequence ID" value="SDX10418.1"/>
    <property type="molecule type" value="Genomic_DNA"/>
</dbReference>
<evidence type="ECO:0000259" key="11">
    <source>
        <dbReference type="Pfam" id="PF24836"/>
    </source>
</evidence>
<dbReference type="GO" id="GO:0016655">
    <property type="term" value="F:oxidoreductase activity, acting on NAD(P)H, quinone or similar compound as acceptor"/>
    <property type="evidence" value="ECO:0007669"/>
    <property type="project" value="UniProtKB-UniRule"/>
</dbReference>
<gene>
    <name evidence="8" type="primary">nqrA</name>
    <name evidence="12" type="ORF">SAMN04487960_106129</name>
</gene>
<accession>A0A1H2Z089</accession>
<evidence type="ECO:0000313" key="12">
    <source>
        <dbReference type="EMBL" id="SDX10418.1"/>
    </source>
</evidence>
<evidence type="ECO:0000259" key="10">
    <source>
        <dbReference type="Pfam" id="PF11973"/>
    </source>
</evidence>
<keyword evidence="3 8" id="KW-0520">NAD</keyword>
<evidence type="ECO:0000256" key="7">
    <source>
        <dbReference type="ARBA" id="ARBA00023201"/>
    </source>
</evidence>
<feature type="domain" description="Na(+)-translocating NADH-quinone reductase subunit A C-terminal" evidence="10">
    <location>
        <begin position="262"/>
        <end position="310"/>
    </location>
</feature>
<evidence type="ECO:0000256" key="2">
    <source>
        <dbReference type="ARBA" id="ARBA00022967"/>
    </source>
</evidence>
<dbReference type="PANTHER" id="PTHR37839">
    <property type="entry name" value="NA(+)-TRANSLOCATING NADH-QUINONE REDUCTASE SUBUNIT A"/>
    <property type="match status" value="1"/>
</dbReference>
<dbReference type="PANTHER" id="PTHR37839:SF1">
    <property type="entry name" value="NA(+)-TRANSLOCATING NADH-QUINONE REDUCTASE SUBUNIT A"/>
    <property type="match status" value="1"/>
</dbReference>
<comment type="similarity">
    <text evidence="8">Belongs to the NqrA family.</text>
</comment>
<evidence type="ECO:0000256" key="5">
    <source>
        <dbReference type="ARBA" id="ARBA00023065"/>
    </source>
</evidence>
<dbReference type="Pfam" id="PF05896">
    <property type="entry name" value="NQRA_N"/>
    <property type="match status" value="1"/>
</dbReference>
<dbReference type="GO" id="GO:0006814">
    <property type="term" value="P:sodium ion transport"/>
    <property type="evidence" value="ECO:0007669"/>
    <property type="project" value="UniProtKB-UniRule"/>
</dbReference>
<feature type="domain" description="NqrA N-terminal barrel-sandwich hybrid" evidence="9">
    <location>
        <begin position="2"/>
        <end position="95"/>
    </location>
</feature>
<protein>
    <recommendedName>
        <fullName evidence="8">Na(+)-translocating NADH-quinone reductase subunit A</fullName>
        <shortName evidence="8">Na(+)-NQR subunit A</shortName>
        <shortName evidence="8">Na(+)-translocating NQR subunit A</shortName>
        <ecNumber evidence="8">7.2.1.1</ecNumber>
    </recommendedName>
    <alternativeName>
        <fullName evidence="8">NQR complex subunit A</fullName>
    </alternativeName>
    <alternativeName>
        <fullName evidence="8">NQR-1 subunit A</fullName>
    </alternativeName>
</protein>
<evidence type="ECO:0000313" key="13">
    <source>
        <dbReference type="Proteomes" id="UP000199675"/>
    </source>
</evidence>
<evidence type="ECO:0000256" key="4">
    <source>
        <dbReference type="ARBA" id="ARBA00023053"/>
    </source>
</evidence>
<evidence type="ECO:0000256" key="6">
    <source>
        <dbReference type="ARBA" id="ARBA00023075"/>
    </source>
</evidence>
<keyword evidence="13" id="KW-1185">Reference proteome</keyword>
<comment type="subunit">
    <text evidence="8">Composed of six subunits; NqrA, NqrB, NqrC, NqrD, NqrE and NqrF.</text>
</comment>
<comment type="catalytic activity">
    <reaction evidence="8">
        <text>a ubiquinone + n Na(+)(in) + NADH + H(+) = a ubiquinol + n Na(+)(out) + NAD(+)</text>
        <dbReference type="Rhea" id="RHEA:47748"/>
        <dbReference type="Rhea" id="RHEA-COMP:9565"/>
        <dbReference type="Rhea" id="RHEA-COMP:9566"/>
        <dbReference type="ChEBI" id="CHEBI:15378"/>
        <dbReference type="ChEBI" id="CHEBI:16389"/>
        <dbReference type="ChEBI" id="CHEBI:17976"/>
        <dbReference type="ChEBI" id="CHEBI:29101"/>
        <dbReference type="ChEBI" id="CHEBI:57540"/>
        <dbReference type="ChEBI" id="CHEBI:57945"/>
        <dbReference type="EC" id="7.2.1.1"/>
    </reaction>
</comment>
<dbReference type="RefSeq" id="WP_091813626.1">
    <property type="nucleotide sequence ID" value="NZ_FNNE01000006.1"/>
</dbReference>
<dbReference type="Pfam" id="PF11973">
    <property type="entry name" value="NQRA_SLBB"/>
    <property type="match status" value="1"/>
</dbReference>